<organism evidence="1">
    <name type="scientific">Anopheles atroparvus</name>
    <name type="common">European mosquito</name>
    <dbReference type="NCBI Taxonomy" id="41427"/>
    <lineage>
        <taxon>Eukaryota</taxon>
        <taxon>Metazoa</taxon>
        <taxon>Ecdysozoa</taxon>
        <taxon>Arthropoda</taxon>
        <taxon>Hexapoda</taxon>
        <taxon>Insecta</taxon>
        <taxon>Pterygota</taxon>
        <taxon>Neoptera</taxon>
        <taxon>Endopterygota</taxon>
        <taxon>Diptera</taxon>
        <taxon>Nematocera</taxon>
        <taxon>Culicoidea</taxon>
        <taxon>Culicidae</taxon>
        <taxon>Anophelinae</taxon>
        <taxon>Anopheles</taxon>
    </lineage>
</organism>
<sequence>MAVVPKRGVGRAFRSGQDNSFRWLAPRQYRSHQHSGTRVSVLLIYGTSSSAMAFLGLLALRVCLSSFSHSKDFKTLSLGAAEKEGLSLGNGRRVENVTPGSKA</sequence>
<dbReference type="EnsemblMetazoa" id="AATE000334-RA">
    <property type="protein sequence ID" value="AATE000334-PA.1"/>
    <property type="gene ID" value="AATE000334"/>
</dbReference>
<dbReference type="AlphaFoldDB" id="A0A182IJH4"/>
<dbReference type="VEuPathDB" id="VectorBase:AATE000334"/>
<reference evidence="1" key="1">
    <citation type="submission" date="2022-08" db="UniProtKB">
        <authorList>
            <consortium name="EnsemblMetazoa"/>
        </authorList>
    </citation>
    <scope>IDENTIFICATION</scope>
    <source>
        <strain evidence="1">EBRO</strain>
    </source>
</reference>
<accession>A0A182IJH4</accession>
<proteinExistence type="predicted"/>
<protein>
    <submittedName>
        <fullName evidence="1">Uncharacterized protein</fullName>
    </submittedName>
</protein>
<evidence type="ECO:0000313" key="1">
    <source>
        <dbReference type="EnsemblMetazoa" id="AATE000334-PA.1"/>
    </source>
</evidence>
<name>A0A182IJH4_ANOAO</name>